<dbReference type="EMBL" id="QTSX02001444">
    <property type="protein sequence ID" value="KAJ9082074.1"/>
    <property type="molecule type" value="Genomic_DNA"/>
</dbReference>
<sequence length="242" mass="27961">MRSTWLSLLVLGLFACFTFAFEKIDFEIFELQDELRKQEGPESNLYKLLGVSTGDSVKKITRAYRKLSLEVHPDKDSSDKATKKFALLSNAHKVLKEKYARERYDFFLKNGFPVWRGTDYMYHRHRPGVLFAILFVLIVGSGTQYLVQQISYVRTKDRIAYVIEEYSKTLNSRDARKLQQQVTREPGTPADPEILPAELDVSLLRKPTVWDVTLLKCFVDIGNKFGLINKENAEPKAETKKE</sequence>
<organism evidence="1 2">
    <name type="scientific">Entomophthora muscae</name>
    <dbReference type="NCBI Taxonomy" id="34485"/>
    <lineage>
        <taxon>Eukaryota</taxon>
        <taxon>Fungi</taxon>
        <taxon>Fungi incertae sedis</taxon>
        <taxon>Zoopagomycota</taxon>
        <taxon>Entomophthoromycotina</taxon>
        <taxon>Entomophthoromycetes</taxon>
        <taxon>Entomophthorales</taxon>
        <taxon>Entomophthoraceae</taxon>
        <taxon>Entomophthora</taxon>
    </lineage>
</organism>
<comment type="caution">
    <text evidence="1">The sequence shown here is derived from an EMBL/GenBank/DDBJ whole genome shotgun (WGS) entry which is preliminary data.</text>
</comment>
<evidence type="ECO:0000313" key="2">
    <source>
        <dbReference type="Proteomes" id="UP001165960"/>
    </source>
</evidence>
<dbReference type="Proteomes" id="UP001165960">
    <property type="component" value="Unassembled WGS sequence"/>
</dbReference>
<name>A0ACC2U4X3_9FUNG</name>
<gene>
    <name evidence="1" type="ORF">DSO57_1007931</name>
</gene>
<accession>A0ACC2U4X3</accession>
<protein>
    <submittedName>
        <fullName evidence="1">Uncharacterized protein</fullName>
    </submittedName>
</protein>
<evidence type="ECO:0000313" key="1">
    <source>
        <dbReference type="EMBL" id="KAJ9082074.1"/>
    </source>
</evidence>
<proteinExistence type="predicted"/>
<reference evidence="1" key="1">
    <citation type="submission" date="2022-04" db="EMBL/GenBank/DDBJ databases">
        <title>Genome of the entomopathogenic fungus Entomophthora muscae.</title>
        <authorList>
            <person name="Elya C."/>
            <person name="Lovett B.R."/>
            <person name="Lee E."/>
            <person name="Macias A.M."/>
            <person name="Hajek A.E."/>
            <person name="De Bivort B.L."/>
            <person name="Kasson M.T."/>
            <person name="De Fine Licht H.H."/>
            <person name="Stajich J.E."/>
        </authorList>
    </citation>
    <scope>NUCLEOTIDE SEQUENCE</scope>
    <source>
        <strain evidence="1">Berkeley</strain>
    </source>
</reference>
<keyword evidence="2" id="KW-1185">Reference proteome</keyword>